<keyword evidence="3" id="KW-0378">Hydrolase</keyword>
<protein>
    <submittedName>
        <fullName evidence="8">S9 family peptidase</fullName>
    </submittedName>
</protein>
<dbReference type="Pfam" id="PF02897">
    <property type="entry name" value="Peptidase_S9_N"/>
    <property type="match status" value="1"/>
</dbReference>
<evidence type="ECO:0000259" key="7">
    <source>
        <dbReference type="Pfam" id="PF02897"/>
    </source>
</evidence>
<dbReference type="Gene3D" id="3.40.50.1820">
    <property type="entry name" value="alpha/beta hydrolase"/>
    <property type="match status" value="1"/>
</dbReference>
<feature type="domain" description="Peptidase S9 prolyl oligopeptidase catalytic" evidence="6">
    <location>
        <begin position="512"/>
        <end position="728"/>
    </location>
</feature>
<dbReference type="Pfam" id="PF00326">
    <property type="entry name" value="Peptidase_S9"/>
    <property type="match status" value="1"/>
</dbReference>
<dbReference type="InterPro" id="IPR002470">
    <property type="entry name" value="Peptidase_S9A"/>
</dbReference>
<dbReference type="Gene3D" id="2.130.10.120">
    <property type="entry name" value="Prolyl oligopeptidase, N-terminal domain"/>
    <property type="match status" value="1"/>
</dbReference>
<proteinExistence type="inferred from homology"/>
<keyword evidence="4" id="KW-0720">Serine protease</keyword>
<evidence type="ECO:0000256" key="4">
    <source>
        <dbReference type="ARBA" id="ARBA00022825"/>
    </source>
</evidence>
<keyword evidence="5" id="KW-0732">Signal</keyword>
<evidence type="ECO:0000256" key="1">
    <source>
        <dbReference type="ARBA" id="ARBA00005228"/>
    </source>
</evidence>
<name>A0ABY4ZZ26_9CAUL</name>
<dbReference type="PANTHER" id="PTHR11757">
    <property type="entry name" value="PROTEASE FAMILY S9A OLIGOPEPTIDASE"/>
    <property type="match status" value="1"/>
</dbReference>
<dbReference type="SUPFAM" id="SSF50993">
    <property type="entry name" value="Peptidase/esterase 'gauge' domain"/>
    <property type="match status" value="1"/>
</dbReference>
<keyword evidence="9" id="KW-1185">Reference proteome</keyword>
<sequence>MNRRQMVTSAAAVLTSAPTILSGTAFGSPMSADNAARPTPPVAKKIPKTIEQLGRTRTDDYAWMKDDNWQKVLRDPSLIKADVKEHLTAENAYTKAMLASTEAVQQKMFEEMKGRIKEDDASVPSKDGPFEYYTRFEKGAQHPIHARKPSAKAGTAGGTEEVLLDEEKESKGKAFYQVGAAGHSPDHKLYAFAVDEQGSEVYRVHVKDLASGQVLDSPVESTTGDFCFSPDSQWLYWTFRDDNGRPAKIYRRPAKGTAKDDVLIYDEPDEGFFIGVGVTASEKYVVISCGNQETSEALIIPAATPTATPVVFHPREVGVRYEVEHWNDHWVIRTNADGAVDWKLVTCPENATGKANWKDWVAHQPGRLISGTMAFKRWFVRLEKVDALNRVTVTALDGTEHAIAFDEAAYALSLEGGYEYDTDNLRFVYNSMTTPRQWFDYDMKSRQRTLRKTQEIPSGHDPAQYETRRLNAKASDGTEVPIFILMKKGTKLDGSAPLLLYGYGSYGIAMEPSFSIRNLSLVDRGWIWATACPRGGSEKGWGWFLDGKKFKKKNTFTDFIACAEHLHAAGYGKPANTVAYGGSAGGLLMGAITNMRPDLFAGIIAAVPFVDVVNTMSDTTLPLTPPEWPEWGNPLEDKAAYDYIASYSPYDNVAAKPYPAILATGGLSDPRVTYWEPEKWVAKLRPASTSGKPVLLKINMDAGHGGASGRFDFLKEIALDYAFAVWAVEQGWKTA</sequence>
<feature type="domain" description="Peptidase S9A N-terminal" evidence="7">
    <location>
        <begin position="41"/>
        <end position="453"/>
    </location>
</feature>
<feature type="signal peptide" evidence="5">
    <location>
        <begin position="1"/>
        <end position="27"/>
    </location>
</feature>
<dbReference type="EMBL" id="CP096040">
    <property type="protein sequence ID" value="USQ97176.1"/>
    <property type="molecule type" value="Genomic_DNA"/>
</dbReference>
<dbReference type="InterPro" id="IPR023302">
    <property type="entry name" value="Pept_S9A_N"/>
</dbReference>
<dbReference type="Proteomes" id="UP001057520">
    <property type="component" value="Chromosome"/>
</dbReference>
<evidence type="ECO:0000256" key="2">
    <source>
        <dbReference type="ARBA" id="ARBA00022670"/>
    </source>
</evidence>
<evidence type="ECO:0000259" key="6">
    <source>
        <dbReference type="Pfam" id="PF00326"/>
    </source>
</evidence>
<keyword evidence="2" id="KW-0645">Protease</keyword>
<evidence type="ECO:0000313" key="9">
    <source>
        <dbReference type="Proteomes" id="UP001057520"/>
    </source>
</evidence>
<dbReference type="PRINTS" id="PR00862">
    <property type="entry name" value="PROLIGOPTASE"/>
</dbReference>
<accession>A0ABY4ZZ26</accession>
<gene>
    <name evidence="8" type="ORF">MZV50_06410</name>
</gene>
<dbReference type="InterPro" id="IPR029058">
    <property type="entry name" value="AB_hydrolase_fold"/>
</dbReference>
<evidence type="ECO:0000313" key="8">
    <source>
        <dbReference type="EMBL" id="USQ97176.1"/>
    </source>
</evidence>
<dbReference type="SUPFAM" id="SSF53474">
    <property type="entry name" value="alpha/beta-Hydrolases"/>
    <property type="match status" value="1"/>
</dbReference>
<dbReference type="InterPro" id="IPR001375">
    <property type="entry name" value="Peptidase_S9_cat"/>
</dbReference>
<dbReference type="InterPro" id="IPR051543">
    <property type="entry name" value="Serine_Peptidase_S9A"/>
</dbReference>
<organism evidence="8 9">
    <name type="scientific">Caulobacter segnis</name>
    <dbReference type="NCBI Taxonomy" id="88688"/>
    <lineage>
        <taxon>Bacteria</taxon>
        <taxon>Pseudomonadati</taxon>
        <taxon>Pseudomonadota</taxon>
        <taxon>Alphaproteobacteria</taxon>
        <taxon>Caulobacterales</taxon>
        <taxon>Caulobacteraceae</taxon>
        <taxon>Caulobacter</taxon>
    </lineage>
</organism>
<dbReference type="PANTHER" id="PTHR11757:SF19">
    <property type="entry name" value="PROLYL ENDOPEPTIDASE-LIKE"/>
    <property type="match status" value="1"/>
</dbReference>
<comment type="similarity">
    <text evidence="1">Belongs to the peptidase S9A family.</text>
</comment>
<evidence type="ECO:0000256" key="3">
    <source>
        <dbReference type="ARBA" id="ARBA00022801"/>
    </source>
</evidence>
<reference evidence="8 9" key="1">
    <citation type="submission" date="2022-04" db="EMBL/GenBank/DDBJ databases">
        <title>Genome sequence of soybean root-associated Caulobacter segnis RL271.</title>
        <authorList>
            <person name="Longley R."/>
            <person name="Bonito G."/>
            <person name="Trigodet F."/>
            <person name="Crosson S."/>
            <person name="Fiebig A."/>
        </authorList>
    </citation>
    <scope>NUCLEOTIDE SEQUENCE [LARGE SCALE GENOMIC DNA]</scope>
    <source>
        <strain evidence="8 9">RL271</strain>
    </source>
</reference>
<feature type="chain" id="PRO_5046643358" evidence="5">
    <location>
        <begin position="28"/>
        <end position="735"/>
    </location>
</feature>
<evidence type="ECO:0000256" key="5">
    <source>
        <dbReference type="SAM" id="SignalP"/>
    </source>
</evidence>